<reference evidence="3 4" key="1">
    <citation type="submission" date="2022-07" db="EMBL/GenBank/DDBJ databases">
        <title>Genome-wide signatures of adaptation to extreme environments.</title>
        <authorList>
            <person name="Cho C.H."/>
            <person name="Yoon H.S."/>
        </authorList>
    </citation>
    <scope>NUCLEOTIDE SEQUENCE [LARGE SCALE GENOMIC DNA]</scope>
    <source>
        <strain evidence="3 4">DBV 063 E5</strain>
    </source>
</reference>
<feature type="signal peptide" evidence="1">
    <location>
        <begin position="1"/>
        <end position="28"/>
    </location>
</feature>
<keyword evidence="1" id="KW-0732">Signal</keyword>
<dbReference type="SUPFAM" id="SSF82153">
    <property type="entry name" value="FAS1 domain"/>
    <property type="match status" value="1"/>
</dbReference>
<comment type="caution">
    <text evidence="3">The sequence shown here is derived from an EMBL/GenBank/DDBJ whole genome shotgun (WGS) entry which is preliminary data.</text>
</comment>
<dbReference type="GO" id="GO:0050839">
    <property type="term" value="F:cell adhesion molecule binding"/>
    <property type="evidence" value="ECO:0007669"/>
    <property type="project" value="TreeGrafter"/>
</dbReference>
<dbReference type="SMART" id="SM00554">
    <property type="entry name" value="FAS1"/>
    <property type="match status" value="1"/>
</dbReference>
<dbReference type="Proteomes" id="UP001301350">
    <property type="component" value="Unassembled WGS sequence"/>
</dbReference>
<dbReference type="Gene3D" id="2.30.180.10">
    <property type="entry name" value="FAS1 domain"/>
    <property type="match status" value="1"/>
</dbReference>
<accession>A0AAV9IPS0</accession>
<evidence type="ECO:0000313" key="4">
    <source>
        <dbReference type="Proteomes" id="UP001301350"/>
    </source>
</evidence>
<evidence type="ECO:0000259" key="2">
    <source>
        <dbReference type="PROSITE" id="PS50213"/>
    </source>
</evidence>
<dbReference type="InterPro" id="IPR050904">
    <property type="entry name" value="Adhesion/Biosynth-related"/>
</dbReference>
<feature type="chain" id="PRO_5043508044" description="FAS1 domain-containing protein" evidence="1">
    <location>
        <begin position="29"/>
        <end position="175"/>
    </location>
</feature>
<dbReference type="InterPro" id="IPR036378">
    <property type="entry name" value="FAS1_dom_sf"/>
</dbReference>
<dbReference type="GO" id="GO:0030198">
    <property type="term" value="P:extracellular matrix organization"/>
    <property type="evidence" value="ECO:0007669"/>
    <property type="project" value="TreeGrafter"/>
</dbReference>
<evidence type="ECO:0000256" key="1">
    <source>
        <dbReference type="SAM" id="SignalP"/>
    </source>
</evidence>
<dbReference type="GO" id="GO:0031012">
    <property type="term" value="C:extracellular matrix"/>
    <property type="evidence" value="ECO:0007669"/>
    <property type="project" value="TreeGrafter"/>
</dbReference>
<dbReference type="GO" id="GO:0007155">
    <property type="term" value="P:cell adhesion"/>
    <property type="evidence" value="ECO:0007669"/>
    <property type="project" value="TreeGrafter"/>
</dbReference>
<dbReference type="PROSITE" id="PS50213">
    <property type="entry name" value="FAS1"/>
    <property type="match status" value="1"/>
</dbReference>
<feature type="domain" description="FAS1" evidence="2">
    <location>
        <begin position="28"/>
        <end position="164"/>
    </location>
</feature>
<proteinExistence type="predicted"/>
<dbReference type="PANTHER" id="PTHR10900:SF77">
    <property type="entry name" value="FI19380P1"/>
    <property type="match status" value="1"/>
</dbReference>
<dbReference type="GO" id="GO:0005615">
    <property type="term" value="C:extracellular space"/>
    <property type="evidence" value="ECO:0007669"/>
    <property type="project" value="TreeGrafter"/>
</dbReference>
<dbReference type="InterPro" id="IPR000782">
    <property type="entry name" value="FAS1_domain"/>
</dbReference>
<dbReference type="PANTHER" id="PTHR10900">
    <property type="entry name" value="PERIOSTIN-RELATED"/>
    <property type="match status" value="1"/>
</dbReference>
<dbReference type="AlphaFoldDB" id="A0AAV9IPS0"/>
<dbReference type="Pfam" id="PF02469">
    <property type="entry name" value="Fasciclin"/>
    <property type="match status" value="1"/>
</dbReference>
<dbReference type="EMBL" id="JANCYW010000001">
    <property type="protein sequence ID" value="KAK4534201.1"/>
    <property type="molecule type" value="Genomic_DNA"/>
</dbReference>
<organism evidence="3 4">
    <name type="scientific">Cyanidium caldarium</name>
    <name type="common">Red alga</name>
    <dbReference type="NCBI Taxonomy" id="2771"/>
    <lineage>
        <taxon>Eukaryota</taxon>
        <taxon>Rhodophyta</taxon>
        <taxon>Bangiophyceae</taxon>
        <taxon>Cyanidiales</taxon>
        <taxon>Cyanidiaceae</taxon>
        <taxon>Cyanidium</taxon>
    </lineage>
</organism>
<sequence>MRARFITAASYLLLILGAFALLARPLQAQTVSEFVAEHPDVSTFFTLANATLLREAETLSTSRTLVTVFAPDNTAFRRLPARVTRKLHQNHTLLNDVLLYHVTLGNLTKPELIVRRRFRAHTLYDNQTILIRASSRVITVNGLRVVKPGFPFDLGTVYTIDGVLVPPSLTREILG</sequence>
<evidence type="ECO:0000313" key="3">
    <source>
        <dbReference type="EMBL" id="KAK4534201.1"/>
    </source>
</evidence>
<protein>
    <recommendedName>
        <fullName evidence="2">FAS1 domain-containing protein</fullName>
    </recommendedName>
</protein>
<keyword evidence="4" id="KW-1185">Reference proteome</keyword>
<name>A0AAV9IPS0_CYACA</name>
<gene>
    <name evidence="3" type="ORF">CDCA_CDCA01G0226</name>
</gene>